<protein>
    <submittedName>
        <fullName evidence="3">Putative glycosyl transferase</fullName>
    </submittedName>
</protein>
<dbReference type="Proteomes" id="UP000193207">
    <property type="component" value="Unassembled WGS sequence"/>
</dbReference>
<keyword evidence="1" id="KW-0812">Transmembrane</keyword>
<organism evidence="3 4">
    <name type="scientific">Roseovarius halotolerans</name>
    <dbReference type="NCBI Taxonomy" id="505353"/>
    <lineage>
        <taxon>Bacteria</taxon>
        <taxon>Pseudomonadati</taxon>
        <taxon>Pseudomonadota</taxon>
        <taxon>Alphaproteobacteria</taxon>
        <taxon>Rhodobacterales</taxon>
        <taxon>Roseobacteraceae</taxon>
        <taxon>Roseovarius</taxon>
    </lineage>
</organism>
<reference evidence="3 4" key="1">
    <citation type="submission" date="2017-03" db="EMBL/GenBank/DDBJ databases">
        <authorList>
            <person name="Afonso C.L."/>
            <person name="Miller P.J."/>
            <person name="Scott M.A."/>
            <person name="Spackman E."/>
            <person name="Goraichik I."/>
            <person name="Dimitrov K.M."/>
            <person name="Suarez D.L."/>
            <person name="Swayne D.E."/>
        </authorList>
    </citation>
    <scope>NUCLEOTIDE SEQUENCE [LARGE SCALE GENOMIC DNA]</scope>
    <source>
        <strain evidence="3 4">CECT 8110</strain>
    </source>
</reference>
<accession>A0A1X6YAX2</accession>
<dbReference type="Gene3D" id="3.90.550.10">
    <property type="entry name" value="Spore Coat Polysaccharide Biosynthesis Protein SpsA, Chain A"/>
    <property type="match status" value="1"/>
</dbReference>
<evidence type="ECO:0000313" key="4">
    <source>
        <dbReference type="Proteomes" id="UP000193207"/>
    </source>
</evidence>
<keyword evidence="1" id="KW-0472">Membrane</keyword>
<keyword evidence="3" id="KW-0808">Transferase</keyword>
<dbReference type="SUPFAM" id="SSF53448">
    <property type="entry name" value="Nucleotide-diphospho-sugar transferases"/>
    <property type="match status" value="1"/>
</dbReference>
<dbReference type="PANTHER" id="PTHR22916:SF3">
    <property type="entry name" value="UDP-GLCNAC:BETAGAL BETA-1,3-N-ACETYLGLUCOSAMINYLTRANSFERASE-LIKE PROTEIN 1"/>
    <property type="match status" value="1"/>
</dbReference>
<keyword evidence="1" id="KW-1133">Transmembrane helix</keyword>
<gene>
    <name evidence="3" type="ORF">ROH8110_00404</name>
</gene>
<dbReference type="InterPro" id="IPR029044">
    <property type="entry name" value="Nucleotide-diphossugar_trans"/>
</dbReference>
<proteinExistence type="predicted"/>
<dbReference type="OrthoDB" id="9790710at2"/>
<feature type="transmembrane region" description="Helical" evidence="1">
    <location>
        <begin position="12"/>
        <end position="31"/>
    </location>
</feature>
<keyword evidence="4" id="KW-1185">Reference proteome</keyword>
<dbReference type="AlphaFoldDB" id="A0A1X6YAX2"/>
<dbReference type="GO" id="GO:0016758">
    <property type="term" value="F:hexosyltransferase activity"/>
    <property type="evidence" value="ECO:0007669"/>
    <property type="project" value="UniProtKB-ARBA"/>
</dbReference>
<dbReference type="EMBL" id="FWFU01000001">
    <property type="protein sequence ID" value="SLN16117.1"/>
    <property type="molecule type" value="Genomic_DNA"/>
</dbReference>
<evidence type="ECO:0000259" key="2">
    <source>
        <dbReference type="Pfam" id="PF00535"/>
    </source>
</evidence>
<sequence length="581" mass="64075">MDQIKKLKRQRNWLLLAAFPILPFTLARMLILRRRKRRVEQAALEAFARYHGRAPATITKWLENFRQDLVSGLTSGALHDMADAARKIEPLIPPYSPSLPMLVHPFTGSVLLNMMNGILDLQESIGRRRFDTVVVSSDVADPAEVQALIDKVGAQGETILVIDTSRERALALKGESLRIFAVSPHMARLTDAEAQRVLFEFIRSVHPGRVILADSEMIWGVMALYGRALVASCEVSAFFSAHPGNSFTQRQFYRFFEVLAAIHVLDAAARDQLIAWFSLSPDCAKRIVRLDDSTAIAAPSSAETPPDVGGTDDAPCTEAPEVDISLILTVHNETVVTGVTMIAANASVKAAERAGYSVEKIIVLDAATPRTRACLSNPAYSDWQLIDLSERDLGRARNRVVRMARGSYVAFLDADDLFSENWLAQGAAVLDAGAAAGERVIAHPAINWIFDADQALMAVTPQESPIFSPVFFYFENYYDSLCMAPRQAHLDIPYVSRDIPNGLSYQDSQFAIETLAAGWLHRTAKDTIIFKRRRDTSLVTESQNRKSVIRQIDPLAIENIPDLIAAGPHGSAQTESPASRP</sequence>
<dbReference type="RefSeq" id="WP_085816108.1">
    <property type="nucleotide sequence ID" value="NZ_FWFU01000001.1"/>
</dbReference>
<evidence type="ECO:0000313" key="3">
    <source>
        <dbReference type="EMBL" id="SLN16117.1"/>
    </source>
</evidence>
<dbReference type="CDD" id="cd00761">
    <property type="entry name" value="Glyco_tranf_GTA_type"/>
    <property type="match status" value="1"/>
</dbReference>
<feature type="domain" description="Glycosyltransferase 2-like" evidence="2">
    <location>
        <begin position="325"/>
        <end position="442"/>
    </location>
</feature>
<dbReference type="InterPro" id="IPR001173">
    <property type="entry name" value="Glyco_trans_2-like"/>
</dbReference>
<dbReference type="PANTHER" id="PTHR22916">
    <property type="entry name" value="GLYCOSYLTRANSFERASE"/>
    <property type="match status" value="1"/>
</dbReference>
<dbReference type="Pfam" id="PF00535">
    <property type="entry name" value="Glycos_transf_2"/>
    <property type="match status" value="1"/>
</dbReference>
<evidence type="ECO:0000256" key="1">
    <source>
        <dbReference type="SAM" id="Phobius"/>
    </source>
</evidence>
<name>A0A1X6YAX2_9RHOB</name>